<reference evidence="1" key="1">
    <citation type="submission" date="2023-03" db="EMBL/GenBank/DDBJ databases">
        <title>Edaphobacter sp.</title>
        <authorList>
            <person name="Huber K.J."/>
            <person name="Papendorf J."/>
            <person name="Pilke C."/>
            <person name="Bunk B."/>
            <person name="Sproeer C."/>
            <person name="Pester M."/>
        </authorList>
    </citation>
    <scope>NUCLEOTIDE SEQUENCE</scope>
    <source>
        <strain evidence="1">DSM 110680</strain>
    </source>
</reference>
<dbReference type="RefSeq" id="WP_348265173.1">
    <property type="nucleotide sequence ID" value="NZ_CP121196.1"/>
</dbReference>
<dbReference type="AlphaFoldDB" id="A0AAU7DT87"/>
<dbReference type="EMBL" id="CP121196">
    <property type="protein sequence ID" value="XBH19951.1"/>
    <property type="molecule type" value="Genomic_DNA"/>
</dbReference>
<name>A0AAU7DT87_9BACT</name>
<proteinExistence type="predicted"/>
<evidence type="ECO:0000313" key="1">
    <source>
        <dbReference type="EMBL" id="XBH19951.1"/>
    </source>
</evidence>
<sequence length="131" mass="14427">MKGVEEVWSSVARTSGGEVALPDLKPLVLSVHNEVTTSPVNLPALKSTLVKLLRYLSGEGRTNANCRATDLFFCSDELENVWSEQDLPEDFHAVLTMMGEALHDTVSSSEVAHNFGCLPEQLLERAERLET</sequence>
<organism evidence="1">
    <name type="scientific">Telmatobacter sp. DSM 110680</name>
    <dbReference type="NCBI Taxonomy" id="3036704"/>
    <lineage>
        <taxon>Bacteria</taxon>
        <taxon>Pseudomonadati</taxon>
        <taxon>Acidobacteriota</taxon>
        <taxon>Terriglobia</taxon>
        <taxon>Terriglobales</taxon>
        <taxon>Acidobacteriaceae</taxon>
        <taxon>Telmatobacter</taxon>
    </lineage>
</organism>
<protein>
    <submittedName>
        <fullName evidence="1">Uncharacterized protein</fullName>
    </submittedName>
</protein>
<gene>
    <name evidence="1" type="ORF">P8935_11665</name>
</gene>
<accession>A0AAU7DT87</accession>